<evidence type="ECO:0000256" key="2">
    <source>
        <dbReference type="ARBA" id="ARBA00023125"/>
    </source>
</evidence>
<evidence type="ECO:0000259" key="5">
    <source>
        <dbReference type="PROSITE" id="PS50043"/>
    </source>
</evidence>
<feature type="domain" description="HTH luxR-type" evidence="5">
    <location>
        <begin position="155"/>
        <end position="220"/>
    </location>
</feature>
<dbReference type="Pfam" id="PF00196">
    <property type="entry name" value="GerE"/>
    <property type="match status" value="1"/>
</dbReference>
<dbReference type="SUPFAM" id="SSF52172">
    <property type="entry name" value="CheY-like"/>
    <property type="match status" value="1"/>
</dbReference>
<evidence type="ECO:0000256" key="1">
    <source>
        <dbReference type="ARBA" id="ARBA00023015"/>
    </source>
</evidence>
<dbReference type="InterPro" id="IPR011006">
    <property type="entry name" value="CheY-like_superfamily"/>
</dbReference>
<keyword evidence="1" id="KW-0805">Transcription regulation</keyword>
<dbReference type="CDD" id="cd06170">
    <property type="entry name" value="LuxR_C_like"/>
    <property type="match status" value="1"/>
</dbReference>
<gene>
    <name evidence="7" type="primary">flG</name>
</gene>
<sequence>MTLHRGAATAAVRRQQAAIRLAVVDDNVFLRTGLAHVLAAEPALEVVAESAHVREGLSALRARQPHVVLLGVASGGREPYGDVAELRRATPVSRIVAMLAHDDPGAVRRLLAAGAQAAIAQYSSPEELIGTIRGVAGHRDRVVLSVSQRTLAGLRETGPHLLTARELQVVALVARGLRNSQIARELVITEGTVKRHLSNVYAKLDAACRTEAVRKAVERGMVRTPVPITDYDLA</sequence>
<dbReference type="PROSITE" id="PS50043">
    <property type="entry name" value="HTH_LUXR_2"/>
    <property type="match status" value="1"/>
</dbReference>
<accession>Q1EMV6</accession>
<evidence type="ECO:0000259" key="6">
    <source>
        <dbReference type="PROSITE" id="PS50110"/>
    </source>
</evidence>
<reference evidence="7" key="1">
    <citation type="journal article" date="2006" name="Chem. Biol.">
        <title>The gene cluster for fluorometabolite biosynthesis in Streptomyces cattleya: a thioesterase confers resistance to fluoroacetyl-coenzyme A.</title>
        <authorList>
            <person name="Huang F."/>
            <person name="Haydock S.F."/>
            <person name="Spiteller D."/>
            <person name="Mironenko T."/>
            <person name="Li T.L."/>
            <person name="O'Hagan D."/>
            <person name="Leadlay P.F."/>
            <person name="Spencer J.B."/>
        </authorList>
    </citation>
    <scope>NUCLEOTIDE SEQUENCE</scope>
</reference>
<dbReference type="Gene3D" id="3.40.50.2300">
    <property type="match status" value="1"/>
</dbReference>
<evidence type="ECO:0000313" key="7">
    <source>
        <dbReference type="EMBL" id="CAJ20008.1"/>
    </source>
</evidence>
<keyword evidence="3" id="KW-0804">Transcription</keyword>
<dbReference type="SUPFAM" id="SSF46894">
    <property type="entry name" value="C-terminal effector domain of the bipartite response regulators"/>
    <property type="match status" value="1"/>
</dbReference>
<dbReference type="PROSITE" id="PS00622">
    <property type="entry name" value="HTH_LUXR_1"/>
    <property type="match status" value="1"/>
</dbReference>
<organism evidence="7">
    <name type="scientific">Streptantibioticus cattleyicolor</name>
    <name type="common">Streptomyces cattleya</name>
    <dbReference type="NCBI Taxonomy" id="29303"/>
    <lineage>
        <taxon>Bacteria</taxon>
        <taxon>Bacillati</taxon>
        <taxon>Actinomycetota</taxon>
        <taxon>Actinomycetes</taxon>
        <taxon>Kitasatosporales</taxon>
        <taxon>Streptomycetaceae</taxon>
        <taxon>Streptantibioticus</taxon>
    </lineage>
</organism>
<keyword evidence="2" id="KW-0238">DNA-binding</keyword>
<dbReference type="PANTHER" id="PTHR44688">
    <property type="entry name" value="DNA-BINDING TRANSCRIPTIONAL ACTIVATOR DEVR_DOSR"/>
    <property type="match status" value="1"/>
</dbReference>
<dbReference type="SMART" id="SM00448">
    <property type="entry name" value="REC"/>
    <property type="match status" value="1"/>
</dbReference>
<dbReference type="PROSITE" id="PS50110">
    <property type="entry name" value="RESPONSE_REGULATORY"/>
    <property type="match status" value="1"/>
</dbReference>
<dbReference type="PRINTS" id="PR00038">
    <property type="entry name" value="HTHLUXR"/>
</dbReference>
<dbReference type="Pfam" id="PF00072">
    <property type="entry name" value="Response_reg"/>
    <property type="match status" value="1"/>
</dbReference>
<dbReference type="GO" id="GO:0006355">
    <property type="term" value="P:regulation of DNA-templated transcription"/>
    <property type="evidence" value="ECO:0007669"/>
    <property type="project" value="InterPro"/>
</dbReference>
<dbReference type="SMART" id="SM00421">
    <property type="entry name" value="HTH_LUXR"/>
    <property type="match status" value="1"/>
</dbReference>
<dbReference type="AlphaFoldDB" id="Q1EMV6"/>
<dbReference type="GO" id="GO:0003677">
    <property type="term" value="F:DNA binding"/>
    <property type="evidence" value="ECO:0007669"/>
    <property type="project" value="UniProtKB-KW"/>
</dbReference>
<dbReference type="PANTHER" id="PTHR44688:SF16">
    <property type="entry name" value="DNA-BINDING TRANSCRIPTIONAL ACTIVATOR DEVR_DOSR"/>
    <property type="match status" value="1"/>
</dbReference>
<evidence type="ECO:0000256" key="4">
    <source>
        <dbReference type="PROSITE-ProRule" id="PRU00169"/>
    </source>
</evidence>
<dbReference type="InterPro" id="IPR000792">
    <property type="entry name" value="Tscrpt_reg_LuxR_C"/>
</dbReference>
<feature type="domain" description="Response regulatory" evidence="6">
    <location>
        <begin position="20"/>
        <end position="136"/>
    </location>
</feature>
<dbReference type="GO" id="GO:0000160">
    <property type="term" value="P:phosphorelay signal transduction system"/>
    <property type="evidence" value="ECO:0007669"/>
    <property type="project" value="InterPro"/>
</dbReference>
<dbReference type="InterPro" id="IPR016032">
    <property type="entry name" value="Sig_transdc_resp-reg_C-effctor"/>
</dbReference>
<protein>
    <submittedName>
        <fullName evidence="7">Putative DNA binding regulatory protein</fullName>
    </submittedName>
</protein>
<name>Q1EMV6_STRCT</name>
<evidence type="ECO:0000256" key="3">
    <source>
        <dbReference type="ARBA" id="ARBA00023163"/>
    </source>
</evidence>
<dbReference type="InterPro" id="IPR001789">
    <property type="entry name" value="Sig_transdc_resp-reg_receiver"/>
</dbReference>
<proteinExistence type="predicted"/>
<dbReference type="EMBL" id="AM055586">
    <property type="protein sequence ID" value="CAJ20008.1"/>
    <property type="molecule type" value="Genomic_DNA"/>
</dbReference>
<comment type="caution">
    <text evidence="4">Lacks conserved residue(s) required for the propagation of feature annotation.</text>
</comment>